<organism evidence="3 4">
    <name type="scientific">Pseudolactococcus chungangensis CAU 28 = DSM 22330</name>
    <dbReference type="NCBI Taxonomy" id="1122154"/>
    <lineage>
        <taxon>Bacteria</taxon>
        <taxon>Bacillati</taxon>
        <taxon>Bacillota</taxon>
        <taxon>Bacilli</taxon>
        <taxon>Lactobacillales</taxon>
        <taxon>Streptococcaceae</taxon>
        <taxon>Pseudolactococcus</taxon>
    </lineage>
</organism>
<dbReference type="STRING" id="1122154.SAMN02746068_01112"/>
<reference evidence="2 5" key="1">
    <citation type="submission" date="2014-12" db="EMBL/GenBank/DDBJ databases">
        <title>Draft genome sequences of 10 type strains of Lactococcus.</title>
        <authorList>
            <person name="Sun Z."/>
            <person name="Zhong Z."/>
            <person name="Liu W."/>
            <person name="Zhang W."/>
            <person name="Zhang H."/>
        </authorList>
    </citation>
    <scope>NUCLEOTIDE SEQUENCE [LARGE SCALE GENOMIC DNA]</scope>
    <source>
        <strain evidence="2 5">DSM 22330</strain>
    </source>
</reference>
<evidence type="ECO:0000313" key="2">
    <source>
        <dbReference type="EMBL" id="PCS04927.1"/>
    </source>
</evidence>
<dbReference type="Proteomes" id="UP000185655">
    <property type="component" value="Unassembled WGS sequence"/>
</dbReference>
<name>A0A1K2HBE4_9LACT</name>
<dbReference type="InterPro" id="IPR013560">
    <property type="entry name" value="DUF1722"/>
</dbReference>
<evidence type="ECO:0000259" key="1">
    <source>
        <dbReference type="Pfam" id="PF08349"/>
    </source>
</evidence>
<dbReference type="Pfam" id="PF08349">
    <property type="entry name" value="DUF1722"/>
    <property type="match status" value="1"/>
</dbReference>
<accession>A0A1K2HBE4</accession>
<dbReference type="AlphaFoldDB" id="A0A1K2HBE4"/>
<sequence>MTAWQVKWAEHKYWVMARSQQLYNQIRVLAKNNEWTDETTLTFDKLIDEAARQAPTRKTLTTAYEHVWGYFKKIATPEEKRAYLHLLDELEVDDDGLGPFLKSLTSKYQVTYLMQSRLIHEMPEKRKLK</sequence>
<gene>
    <name evidence="2" type="ORF">RR45_GL000246</name>
    <name evidence="3" type="ORF">SAMN02746068_01112</name>
</gene>
<evidence type="ECO:0000313" key="4">
    <source>
        <dbReference type="Proteomes" id="UP000185655"/>
    </source>
</evidence>
<dbReference type="Proteomes" id="UP000218979">
    <property type="component" value="Unassembled WGS sequence"/>
</dbReference>
<keyword evidence="5" id="KW-1185">Reference proteome</keyword>
<reference evidence="3 4" key="2">
    <citation type="submission" date="2016-11" db="EMBL/GenBank/DDBJ databases">
        <authorList>
            <person name="Jaros S."/>
            <person name="Januszkiewicz K."/>
            <person name="Wedrychowicz H."/>
        </authorList>
    </citation>
    <scope>NUCLEOTIDE SEQUENCE [LARGE SCALE GENOMIC DNA]</scope>
    <source>
        <strain evidence="3 4">DSM 22330</strain>
    </source>
</reference>
<proteinExistence type="predicted"/>
<dbReference type="EMBL" id="FPKS01000004">
    <property type="protein sequence ID" value="SFZ74086.1"/>
    <property type="molecule type" value="Genomic_DNA"/>
</dbReference>
<dbReference type="EMBL" id="JXJT01000001">
    <property type="protein sequence ID" value="PCS04927.1"/>
    <property type="molecule type" value="Genomic_DNA"/>
</dbReference>
<protein>
    <submittedName>
        <fullName evidence="3">Uncharacterized conserved protein YbgA, DUF1722 family</fullName>
    </submittedName>
</protein>
<dbReference type="RefSeq" id="WP_031366120.1">
    <property type="nucleotide sequence ID" value="NZ_FPKS01000004.1"/>
</dbReference>
<evidence type="ECO:0000313" key="3">
    <source>
        <dbReference type="EMBL" id="SFZ74086.1"/>
    </source>
</evidence>
<evidence type="ECO:0000313" key="5">
    <source>
        <dbReference type="Proteomes" id="UP000218979"/>
    </source>
</evidence>
<dbReference type="OrthoDB" id="9782576at2"/>
<feature type="domain" description="DUF1722" evidence="1">
    <location>
        <begin position="12"/>
        <end position="123"/>
    </location>
</feature>